<evidence type="ECO:0000313" key="3">
    <source>
        <dbReference type="Proteomes" id="UP000006873"/>
    </source>
</evidence>
<name>E3GQF3_9FIRM</name>
<feature type="transmembrane region" description="Helical" evidence="1">
    <location>
        <begin position="21"/>
        <end position="43"/>
    </location>
</feature>
<keyword evidence="1" id="KW-1133">Transmembrane helix</keyword>
<proteinExistence type="predicted"/>
<evidence type="ECO:0000256" key="1">
    <source>
        <dbReference type="SAM" id="Phobius"/>
    </source>
</evidence>
<keyword evidence="1" id="KW-0812">Transmembrane</keyword>
<organism evidence="2 3">
    <name type="scientific">Eubacterium callanderi</name>
    <dbReference type="NCBI Taxonomy" id="53442"/>
    <lineage>
        <taxon>Bacteria</taxon>
        <taxon>Bacillati</taxon>
        <taxon>Bacillota</taxon>
        <taxon>Clostridia</taxon>
        <taxon>Eubacteriales</taxon>
        <taxon>Eubacteriaceae</taxon>
        <taxon>Eubacterium</taxon>
    </lineage>
</organism>
<accession>E3GQF3</accession>
<dbReference type="HOGENOM" id="CLU_3061648_0_0_9"/>
<reference key="1">
    <citation type="submission" date="2010-09" db="EMBL/GenBank/DDBJ databases">
        <authorList>
            <person name="Roh H."/>
            <person name="Ko H.-J."/>
            <person name="Kim D."/>
            <person name="Choi D.G."/>
            <person name="Park S."/>
            <person name="Kim S."/>
            <person name="Kim K.H."/>
            <person name="Chang I.S."/>
            <person name="Choi I.-G."/>
        </authorList>
    </citation>
    <scope>NUCLEOTIDE SEQUENCE</scope>
    <source>
        <strain>KIST612</strain>
    </source>
</reference>
<gene>
    <name evidence="2" type="ordered locus">ELI_4305</name>
</gene>
<sequence>MLLLPQDIFSRLGKRWRFFGCAGRSARFLAVIYSAWTFFLIWIKVQSRAAALL</sequence>
<dbReference type="AlphaFoldDB" id="E3GQF3"/>
<reference evidence="2 3" key="2">
    <citation type="journal article" date="2011" name="J. Bacteriol.">
        <title>Complete genome sequence of a carbon monoxide-utilizing acetogen, Eubacterium limosum KIST612.</title>
        <authorList>
            <person name="Roh H."/>
            <person name="Ko H.J."/>
            <person name="Kim D."/>
            <person name="Choi D.G."/>
            <person name="Park S."/>
            <person name="Kim S."/>
            <person name="Chang I.S."/>
            <person name="Choi I.G."/>
        </authorList>
    </citation>
    <scope>NUCLEOTIDE SEQUENCE [LARGE SCALE GENOMIC DNA]</scope>
    <source>
        <strain evidence="2 3">KIST612</strain>
    </source>
</reference>
<dbReference type="KEGG" id="elm:ELI_4305"/>
<evidence type="ECO:0000313" key="2">
    <source>
        <dbReference type="EMBL" id="ADO39245.1"/>
    </source>
</evidence>
<keyword evidence="1" id="KW-0472">Membrane</keyword>
<dbReference type="EMBL" id="CP002273">
    <property type="protein sequence ID" value="ADO39245.1"/>
    <property type="molecule type" value="Genomic_DNA"/>
</dbReference>
<dbReference type="Proteomes" id="UP000006873">
    <property type="component" value="Chromosome"/>
</dbReference>
<keyword evidence="3" id="KW-1185">Reference proteome</keyword>
<protein>
    <submittedName>
        <fullName evidence="2">Uncharacterized protein</fullName>
    </submittedName>
</protein>